<evidence type="ECO:0000256" key="5">
    <source>
        <dbReference type="SAM" id="MobiDB-lite"/>
    </source>
</evidence>
<feature type="signal peptide" evidence="6">
    <location>
        <begin position="1"/>
        <end position="23"/>
    </location>
</feature>
<dbReference type="NCBIfam" id="NF007769">
    <property type="entry name" value="PRK10455.1"/>
    <property type="match status" value="1"/>
</dbReference>
<dbReference type="EMBL" id="BAFF01000001">
    <property type="protein sequence ID" value="GAB50080.1"/>
    <property type="molecule type" value="Genomic_DNA"/>
</dbReference>
<dbReference type="PIRSF" id="PIRSF034445">
    <property type="entry name" value="CpxP_Spy"/>
    <property type="match status" value="1"/>
</dbReference>
<evidence type="ECO:0000256" key="1">
    <source>
        <dbReference type="ARBA" id="ARBA00004418"/>
    </source>
</evidence>
<evidence type="ECO:0000313" key="7">
    <source>
        <dbReference type="EMBL" id="GAB50080.1"/>
    </source>
</evidence>
<feature type="compositionally biased region" description="Basic and acidic residues" evidence="5">
    <location>
        <begin position="162"/>
        <end position="171"/>
    </location>
</feature>
<feature type="chain" id="PRO_5003599378" evidence="6">
    <location>
        <begin position="24"/>
        <end position="181"/>
    </location>
</feature>
<comment type="subcellular location">
    <subcellularLocation>
        <location evidence="1">Periplasm</location>
    </subcellularLocation>
</comment>
<keyword evidence="8" id="KW-1185">Reference proteome</keyword>
<dbReference type="CDD" id="cd09916">
    <property type="entry name" value="CpxP_like"/>
    <property type="match status" value="1"/>
</dbReference>
<dbReference type="Gene3D" id="1.20.120.1490">
    <property type="match status" value="1"/>
</dbReference>
<dbReference type="GO" id="GO:0030288">
    <property type="term" value="C:outer membrane-bounded periplasmic space"/>
    <property type="evidence" value="ECO:0007669"/>
    <property type="project" value="TreeGrafter"/>
</dbReference>
<evidence type="ECO:0000256" key="4">
    <source>
        <dbReference type="ARBA" id="ARBA00022764"/>
    </source>
</evidence>
<dbReference type="RefSeq" id="WP_002433725.1">
    <property type="nucleotide sequence ID" value="NZ_BAFF01000001.1"/>
</dbReference>
<feature type="region of interest" description="Disordered" evidence="5">
    <location>
        <begin position="31"/>
        <end position="55"/>
    </location>
</feature>
<reference evidence="7 8" key="1">
    <citation type="submission" date="2012-02" db="EMBL/GenBank/DDBJ databases">
        <title>Whole genome shotgun sequence of Escherichia hermannii NBRC 105704.</title>
        <authorList>
            <person name="Yoshida I."/>
            <person name="Hosoyama A."/>
            <person name="Tsuchikane K."/>
            <person name="Katsumata H."/>
            <person name="Yamazaki S."/>
            <person name="Fujita N."/>
        </authorList>
    </citation>
    <scope>NUCLEOTIDE SEQUENCE [LARGE SCALE GENOMIC DNA]</scope>
    <source>
        <strain evidence="7 8">NBRC 105704</strain>
    </source>
</reference>
<dbReference type="GeneID" id="92828719"/>
<sequence length="181" mass="19787">MRKLSAIVMATTLALGAANLAHAADTATTAAQPGTATTATQPGAAPTAAQPDGANVMPFHRGGPGMRHDMMFKDLNLTDAQKQQIREIMKAQRDKMPRPSLEDRRAMHALVASDTFDRAKAEAVAAKMAEQHKEMLLTRMETHNKIYNILTPEQKKQFNANFEKRLTERPAKPGKMPVAAE</sequence>
<gene>
    <name evidence="7" type="primary">spy</name>
    <name evidence="7" type="ORF">EH105704_01_00850</name>
</gene>
<keyword evidence="4" id="KW-0574">Periplasm</keyword>
<dbReference type="eggNOG" id="COG3678">
    <property type="taxonomic scope" value="Bacteria"/>
</dbReference>
<feature type="compositionally biased region" description="Low complexity" evidence="5">
    <location>
        <begin position="31"/>
        <end position="54"/>
    </location>
</feature>
<dbReference type="InterPro" id="IPR012899">
    <property type="entry name" value="LTXXQ"/>
</dbReference>
<dbReference type="InterPro" id="IPR052211">
    <property type="entry name" value="Cpx_auxiliary_protein"/>
</dbReference>
<dbReference type="Pfam" id="PF07813">
    <property type="entry name" value="LTXXQ"/>
    <property type="match status" value="1"/>
</dbReference>
<organism evidence="7 8">
    <name type="scientific">Atlantibacter hermannii NBRC 105704</name>
    <dbReference type="NCBI Taxonomy" id="1115512"/>
    <lineage>
        <taxon>Bacteria</taxon>
        <taxon>Pseudomonadati</taxon>
        <taxon>Pseudomonadota</taxon>
        <taxon>Gammaproteobacteria</taxon>
        <taxon>Enterobacterales</taxon>
        <taxon>Enterobacteriaceae</taxon>
        <taxon>Atlantibacter</taxon>
    </lineage>
</organism>
<feature type="region of interest" description="Disordered" evidence="5">
    <location>
        <begin position="162"/>
        <end position="181"/>
    </location>
</feature>
<protein>
    <submittedName>
        <fullName evidence="7">Chaperon protein Spy</fullName>
    </submittedName>
</protein>
<evidence type="ECO:0000256" key="3">
    <source>
        <dbReference type="ARBA" id="ARBA00022729"/>
    </source>
</evidence>
<proteinExistence type="inferred from homology"/>
<keyword evidence="3 6" id="KW-0732">Signal</keyword>
<dbReference type="AlphaFoldDB" id="H5UYS6"/>
<name>H5UYS6_ATLHE</name>
<accession>H5UYS6</accession>
<evidence type="ECO:0000256" key="2">
    <source>
        <dbReference type="ARBA" id="ARBA00008441"/>
    </source>
</evidence>
<dbReference type="PANTHER" id="PTHR38102:SF1">
    <property type="entry name" value="PERIPLASMIC CHAPERONE SPY"/>
    <property type="match status" value="1"/>
</dbReference>
<evidence type="ECO:0000313" key="8">
    <source>
        <dbReference type="Proteomes" id="UP000010297"/>
    </source>
</evidence>
<comment type="similarity">
    <text evidence="2">Belongs to the CpxP/Spy family.</text>
</comment>
<dbReference type="Proteomes" id="UP000010297">
    <property type="component" value="Unassembled WGS sequence"/>
</dbReference>
<dbReference type="GO" id="GO:0051082">
    <property type="term" value="F:unfolded protein binding"/>
    <property type="evidence" value="ECO:0007669"/>
    <property type="project" value="TreeGrafter"/>
</dbReference>
<evidence type="ECO:0000256" key="6">
    <source>
        <dbReference type="SAM" id="SignalP"/>
    </source>
</evidence>
<comment type="caution">
    <text evidence="7">The sequence shown here is derived from an EMBL/GenBank/DDBJ whole genome shotgun (WGS) entry which is preliminary data.</text>
</comment>
<dbReference type="PANTHER" id="PTHR38102">
    <property type="entry name" value="PERIPLASMIC CHAPERONE SPY"/>
    <property type="match status" value="1"/>
</dbReference>